<name>A0A0K8V141_BACLA</name>
<dbReference type="GO" id="GO:0005829">
    <property type="term" value="C:cytosol"/>
    <property type="evidence" value="ECO:0007669"/>
    <property type="project" value="TreeGrafter"/>
</dbReference>
<dbReference type="GO" id="GO:0006446">
    <property type="term" value="P:regulation of translational initiation"/>
    <property type="evidence" value="ECO:0007669"/>
    <property type="project" value="TreeGrafter"/>
</dbReference>
<feature type="compositionally biased region" description="Low complexity" evidence="1">
    <location>
        <begin position="736"/>
        <end position="745"/>
    </location>
</feature>
<sequence length="792" mass="90749">MANNNAAAHYNRNGVAGNIKLGGKDRTNYVESGGAVSNLNDVCNFLQPGNLNSAFNLPPGSCSYDHLVEMIRGLDLQDDGIKMNHKIGAIRSDFCMLVHDENMLCECMDYINDKALADGEMALKFAMLFSSHNFDQLAMKDVKIRSAMLKVLEANYLNADTYRIHDKERLYNSITLLGEYYNRVRLADQSPITILGKSLLSLLIREVSALEPINVKLSKLILSQITLNGDIIRVKHKDELTQLLYHIRRNLIEQPALSATVKALLLMTLDLYYSNFTNLGTQLEQMYTKYLVQDVEDEGNNNVNVAMQPQSLPVYVPAQQVQLVQPQPLSPLPPQVQPPLNTSTESSVEPPTTTVIENDGRKNDTNDMYDTQLSTKKWSEQVCEDALYEGEFGNEFNSYEQEYNDNGDGARGVDTKKTGGRLSNGSDKLNSSGGNNSRRTDDDSSSRNARRSQKPRNSPRPLKHQQNADNERDGPHDKQSSASQHDEDQDQTKPLPRWRAPRFNRENEFHNNDGPQNNQQRRFSTSFDDDQSVRSDGGSIRLYSINDRLRHSQEKMERSGSNFNSIANSNWDRQSQHADDRSERSYISNYERGNNYRRGHNRNFNNRQTYDKPPRFQKQQHKDTNIHSNSWRQSRNNIMHNSYHDENSSYRSNGPESNSRSSSRARTLPRPGKSRHFEDGDECASNASTYRRSQSPSTHKQHQQQQRSRNFNPRYSSQSSLASEASSTFDRRPRNRNFNRQNQQQRQERWEDTNSVHGQTEDSTWDTKNDNSELVRNARQTAKYMNYLSSKK</sequence>
<feature type="compositionally biased region" description="Pro residues" evidence="1">
    <location>
        <begin position="328"/>
        <end position="337"/>
    </location>
</feature>
<feature type="compositionally biased region" description="Polar residues" evidence="1">
    <location>
        <begin position="626"/>
        <end position="640"/>
    </location>
</feature>
<feature type="compositionally biased region" description="Basic and acidic residues" evidence="1">
    <location>
        <begin position="609"/>
        <end position="625"/>
    </location>
</feature>
<feature type="compositionally biased region" description="Polar residues" evidence="1">
    <location>
        <begin position="513"/>
        <end position="526"/>
    </location>
</feature>
<evidence type="ECO:0008006" key="3">
    <source>
        <dbReference type="Google" id="ProtNLM"/>
    </source>
</evidence>
<accession>A0A0K8V141</accession>
<dbReference type="InterPro" id="IPR051367">
    <property type="entry name" value="mRNA_TranslReg/HistoneTransl"/>
</dbReference>
<dbReference type="PANTHER" id="PTHR23254">
    <property type="entry name" value="EIF4G DOMAIN PROTEIN"/>
    <property type="match status" value="1"/>
</dbReference>
<feature type="compositionally biased region" description="Low complexity" evidence="1">
    <location>
        <begin position="338"/>
        <end position="355"/>
    </location>
</feature>
<feature type="compositionally biased region" description="Polar residues" evidence="1">
    <location>
        <begin position="421"/>
        <end position="434"/>
    </location>
</feature>
<dbReference type="Gene3D" id="1.25.40.180">
    <property type="match status" value="1"/>
</dbReference>
<evidence type="ECO:0000256" key="1">
    <source>
        <dbReference type="SAM" id="MobiDB-lite"/>
    </source>
</evidence>
<organism evidence="2">
    <name type="scientific">Bactrocera latifrons</name>
    <name type="common">Malaysian fruit fly</name>
    <name type="synonym">Chaetodacus latifrons</name>
    <dbReference type="NCBI Taxonomy" id="174628"/>
    <lineage>
        <taxon>Eukaryota</taxon>
        <taxon>Metazoa</taxon>
        <taxon>Ecdysozoa</taxon>
        <taxon>Arthropoda</taxon>
        <taxon>Hexapoda</taxon>
        <taxon>Insecta</taxon>
        <taxon>Pterygota</taxon>
        <taxon>Neoptera</taxon>
        <taxon>Endopterygota</taxon>
        <taxon>Diptera</taxon>
        <taxon>Brachycera</taxon>
        <taxon>Muscomorpha</taxon>
        <taxon>Tephritoidea</taxon>
        <taxon>Tephritidae</taxon>
        <taxon>Bactrocera</taxon>
        <taxon>Bactrocera</taxon>
    </lineage>
</organism>
<reference evidence="2" key="1">
    <citation type="submission" date="2015-06" db="EMBL/GenBank/DDBJ databases">
        <authorList>
            <person name="Hoefler B.C."/>
            <person name="Straight P.D."/>
        </authorList>
    </citation>
    <scope>NUCLEOTIDE SEQUENCE</scope>
</reference>
<feature type="compositionally biased region" description="Polar residues" evidence="1">
    <location>
        <begin position="685"/>
        <end position="715"/>
    </location>
</feature>
<feature type="region of interest" description="Disordered" evidence="1">
    <location>
        <begin position="398"/>
        <end position="539"/>
    </location>
</feature>
<feature type="compositionally biased region" description="Basic and acidic residues" evidence="1">
    <location>
        <begin position="574"/>
        <end position="584"/>
    </location>
</feature>
<dbReference type="AlphaFoldDB" id="A0A0K8V141"/>
<dbReference type="GO" id="GO:0008494">
    <property type="term" value="F:translation activator activity"/>
    <property type="evidence" value="ECO:0007669"/>
    <property type="project" value="TreeGrafter"/>
</dbReference>
<dbReference type="PANTHER" id="PTHR23254:SF18">
    <property type="entry name" value="RE28271P"/>
    <property type="match status" value="1"/>
</dbReference>
<evidence type="ECO:0000313" key="2">
    <source>
        <dbReference type="EMBL" id="JAI32647.1"/>
    </source>
</evidence>
<feature type="compositionally biased region" description="Low complexity" evidence="1">
    <location>
        <begin position="716"/>
        <end position="727"/>
    </location>
</feature>
<proteinExistence type="predicted"/>
<dbReference type="EMBL" id="GDHF01019667">
    <property type="protein sequence ID" value="JAI32647.1"/>
    <property type="molecule type" value="Transcribed_RNA"/>
</dbReference>
<dbReference type="OrthoDB" id="6484979at2759"/>
<protein>
    <recommendedName>
        <fullName evidence="3">CBP80/20-dependent translation initiation factor</fullName>
    </recommendedName>
</protein>
<feature type="compositionally biased region" description="Basic and acidic residues" evidence="1">
    <location>
        <begin position="469"/>
        <end position="479"/>
    </location>
</feature>
<feature type="compositionally biased region" description="Low complexity" evidence="1">
    <location>
        <begin position="651"/>
        <end position="666"/>
    </location>
</feature>
<feature type="region of interest" description="Disordered" evidence="1">
    <location>
        <begin position="327"/>
        <end position="368"/>
    </location>
</feature>
<feature type="region of interest" description="Disordered" evidence="1">
    <location>
        <begin position="551"/>
        <end position="775"/>
    </location>
</feature>
<gene>
    <name evidence="2" type="ORF">c0_g1_i1</name>
</gene>
<feature type="compositionally biased region" description="Polar residues" evidence="1">
    <location>
        <begin position="559"/>
        <end position="573"/>
    </location>
</feature>